<sequence>MQHKTTYLKRMQDAKSLLNLLPNINEYNFEPNALQIFRWQATKNLVYKSYLRHLNVDVAEVCKLGQIPFLPISFFKSHTIKTNEWEPEKVFESSGTSGMQTSKHFIKDVQFYHTHAKRLFEAEFGSIEKAHILALLPSYLERDSSSLVSMVQFFIQNSNSSHSGFYLHNLEQLANKLIELKYSDRKIILFGVTFALLKLTEKYELDLSHVILIETGGMKGKREEVTREELYYKLRKKLNLVDIYSEYGMTELLSQAYGRNAMFTVPNSMKILIREVSDPFSEVPIGRTGGINVIDLANVHTCSFIETQDLGRLNADGMFEVLGRFDNSELRGCNLLVS</sequence>
<dbReference type="SUPFAM" id="SSF56801">
    <property type="entry name" value="Acetyl-CoA synthetase-like"/>
    <property type="match status" value="1"/>
</dbReference>
<organism evidence="1">
    <name type="scientific">hydrothermal vent metagenome</name>
    <dbReference type="NCBI Taxonomy" id="652676"/>
    <lineage>
        <taxon>unclassified sequences</taxon>
        <taxon>metagenomes</taxon>
        <taxon>ecological metagenomes</taxon>
    </lineage>
</organism>
<reference evidence="1" key="1">
    <citation type="submission" date="2018-06" db="EMBL/GenBank/DDBJ databases">
        <authorList>
            <person name="Zhirakovskaya E."/>
        </authorList>
    </citation>
    <scope>NUCLEOTIDE SEQUENCE</scope>
</reference>
<name>A0A3B0U817_9ZZZZ</name>
<protein>
    <submittedName>
        <fullName evidence="1">Possible acyl protein synthase/acyl-CoA reductase-like protein</fullName>
    </submittedName>
</protein>
<accession>A0A3B0U817</accession>
<dbReference type="AlphaFoldDB" id="A0A3B0U817"/>
<evidence type="ECO:0000313" key="1">
    <source>
        <dbReference type="EMBL" id="VAW26528.1"/>
    </source>
</evidence>
<gene>
    <name evidence="1" type="ORF">MNBD_BACTEROID06-386</name>
</gene>
<dbReference type="EMBL" id="UOES01000111">
    <property type="protein sequence ID" value="VAW26528.1"/>
    <property type="molecule type" value="Genomic_DNA"/>
</dbReference>
<proteinExistence type="predicted"/>